<reference evidence="2 3" key="1">
    <citation type="submission" date="2023-11" db="EMBL/GenBank/DDBJ databases">
        <authorList>
            <person name="Okamura Y."/>
        </authorList>
    </citation>
    <scope>NUCLEOTIDE SEQUENCE [LARGE SCALE GENOMIC DNA]</scope>
</reference>
<name>A0AAV1J869_9NEOP</name>
<feature type="signal peptide" evidence="1">
    <location>
        <begin position="1"/>
        <end position="20"/>
    </location>
</feature>
<keyword evidence="1" id="KW-0732">Signal</keyword>
<sequence length="132" mass="13221">MPRPIFAFVLAILLVGPSYAGKRVVRSPQFGLGFGGGYGGGFGGGFGGSLYPHPPPPPFFGPHFYHPVPPPPPPGFGYGLSGYGHGYPGGYYPGGFGHGYYPGGLGGGLSIAKSVSISSGLGGAQSNSEAFG</sequence>
<organism evidence="2 3">
    <name type="scientific">Leptosia nina</name>
    <dbReference type="NCBI Taxonomy" id="320188"/>
    <lineage>
        <taxon>Eukaryota</taxon>
        <taxon>Metazoa</taxon>
        <taxon>Ecdysozoa</taxon>
        <taxon>Arthropoda</taxon>
        <taxon>Hexapoda</taxon>
        <taxon>Insecta</taxon>
        <taxon>Pterygota</taxon>
        <taxon>Neoptera</taxon>
        <taxon>Endopterygota</taxon>
        <taxon>Lepidoptera</taxon>
        <taxon>Glossata</taxon>
        <taxon>Ditrysia</taxon>
        <taxon>Papilionoidea</taxon>
        <taxon>Pieridae</taxon>
        <taxon>Pierinae</taxon>
        <taxon>Leptosia</taxon>
    </lineage>
</organism>
<dbReference type="AlphaFoldDB" id="A0AAV1J869"/>
<keyword evidence="3" id="KW-1185">Reference proteome</keyword>
<gene>
    <name evidence="2" type="ORF">LNINA_LOCUS4166</name>
</gene>
<dbReference type="Proteomes" id="UP001497472">
    <property type="component" value="Unassembled WGS sequence"/>
</dbReference>
<evidence type="ECO:0000313" key="2">
    <source>
        <dbReference type="EMBL" id="CAK1544415.1"/>
    </source>
</evidence>
<dbReference type="EMBL" id="CAVLEF010000005">
    <property type="protein sequence ID" value="CAK1544415.1"/>
    <property type="molecule type" value="Genomic_DNA"/>
</dbReference>
<proteinExistence type="predicted"/>
<evidence type="ECO:0000313" key="3">
    <source>
        <dbReference type="Proteomes" id="UP001497472"/>
    </source>
</evidence>
<protein>
    <submittedName>
        <fullName evidence="2">Uncharacterized protein</fullName>
    </submittedName>
</protein>
<accession>A0AAV1J869</accession>
<comment type="caution">
    <text evidence="2">The sequence shown here is derived from an EMBL/GenBank/DDBJ whole genome shotgun (WGS) entry which is preliminary data.</text>
</comment>
<feature type="chain" id="PRO_5043707292" evidence="1">
    <location>
        <begin position="21"/>
        <end position="132"/>
    </location>
</feature>
<evidence type="ECO:0000256" key="1">
    <source>
        <dbReference type="SAM" id="SignalP"/>
    </source>
</evidence>